<dbReference type="NCBIfam" id="NF000756">
    <property type="entry name" value="PRK00047.1"/>
    <property type="match status" value="1"/>
</dbReference>
<dbReference type="NCBIfam" id="TIGR01311">
    <property type="entry name" value="glycerol_kin"/>
    <property type="match status" value="1"/>
</dbReference>
<feature type="domain" description="Carbohydrate kinase FGGY N-terminal" evidence="11">
    <location>
        <begin position="11"/>
        <end position="265"/>
    </location>
</feature>
<proteinExistence type="inferred from homology"/>
<dbReference type="SUPFAM" id="SSF53067">
    <property type="entry name" value="Actin-like ATPase domain"/>
    <property type="match status" value="2"/>
</dbReference>
<evidence type="ECO:0000256" key="6">
    <source>
        <dbReference type="ARBA" id="ARBA00022777"/>
    </source>
</evidence>
<evidence type="ECO:0000259" key="12">
    <source>
        <dbReference type="Pfam" id="PF02782"/>
    </source>
</evidence>
<organism evidence="13 14">
    <name type="scientific">Polyplax serrata</name>
    <name type="common">Common mouse louse</name>
    <dbReference type="NCBI Taxonomy" id="468196"/>
    <lineage>
        <taxon>Eukaryota</taxon>
        <taxon>Metazoa</taxon>
        <taxon>Ecdysozoa</taxon>
        <taxon>Arthropoda</taxon>
        <taxon>Hexapoda</taxon>
        <taxon>Insecta</taxon>
        <taxon>Pterygota</taxon>
        <taxon>Neoptera</taxon>
        <taxon>Paraneoptera</taxon>
        <taxon>Psocodea</taxon>
        <taxon>Troctomorpha</taxon>
        <taxon>Phthiraptera</taxon>
        <taxon>Anoplura</taxon>
        <taxon>Polyplacidae</taxon>
        <taxon>Polyplax</taxon>
    </lineage>
</organism>
<dbReference type="Pfam" id="PF02782">
    <property type="entry name" value="FGGY_C"/>
    <property type="match status" value="1"/>
</dbReference>
<dbReference type="PANTHER" id="PTHR10196:SF69">
    <property type="entry name" value="GLYCEROL KINASE"/>
    <property type="match status" value="1"/>
</dbReference>
<evidence type="ECO:0000256" key="2">
    <source>
        <dbReference type="ARBA" id="ARBA00009156"/>
    </source>
</evidence>
<protein>
    <recommendedName>
        <fullName evidence="3">glycerol kinase</fullName>
        <ecNumber evidence="3">2.7.1.30</ecNumber>
    </recommendedName>
    <alternativeName>
        <fullName evidence="9">ATP:glycerol 3-phosphotransferase</fullName>
    </alternativeName>
</protein>
<evidence type="ECO:0000259" key="11">
    <source>
        <dbReference type="Pfam" id="PF00370"/>
    </source>
</evidence>
<evidence type="ECO:0000256" key="4">
    <source>
        <dbReference type="ARBA" id="ARBA00022679"/>
    </source>
</evidence>
<evidence type="ECO:0000256" key="8">
    <source>
        <dbReference type="ARBA" id="ARBA00022840"/>
    </source>
</evidence>
<keyword evidence="8" id="KW-0067">ATP-binding</keyword>
<dbReference type="PROSITE" id="PS00445">
    <property type="entry name" value="FGGY_KINASES_2"/>
    <property type="match status" value="1"/>
</dbReference>
<reference evidence="13 14" key="1">
    <citation type="submission" date="2023-09" db="EMBL/GenBank/DDBJ databases">
        <title>Genomes of two closely related lineages of the louse Polyplax serrata with different host specificities.</title>
        <authorList>
            <person name="Martinu J."/>
            <person name="Tarabai H."/>
            <person name="Stefka J."/>
            <person name="Hypsa V."/>
        </authorList>
    </citation>
    <scope>NUCLEOTIDE SEQUENCE [LARGE SCALE GENOMIC DNA]</scope>
    <source>
        <strain evidence="13">98ZLc_SE</strain>
    </source>
</reference>
<name>A0ABR1B2M4_POLSC</name>
<evidence type="ECO:0000256" key="5">
    <source>
        <dbReference type="ARBA" id="ARBA00022741"/>
    </source>
</evidence>
<evidence type="ECO:0000313" key="13">
    <source>
        <dbReference type="EMBL" id="KAK6632443.1"/>
    </source>
</evidence>
<comment type="caution">
    <text evidence="13">The sequence shown here is derived from an EMBL/GenBank/DDBJ whole genome shotgun (WGS) entry which is preliminary data.</text>
</comment>
<keyword evidence="5" id="KW-0547">Nucleotide-binding</keyword>
<sequence length="514" mass="56631">MTEYGRFGPLVGAIDEGTSSVRFIIFCPRNSQIIAQHQIPLKVIYPQNGWVEQDPVEIITLINKCIDGVLAKLISMEVIPTDICCVGITNQRETVVAWDKINGQPLYNAIVWSDTRAQNITKKLLESVPNKDINHWKYICGLPLTASFSAPKLKWMLEEVPEVQKAASENRLCLGTIDSWIIYNLTGGKNNGVHATDCSNASRTFLMNLDTLQWDQNLCKFFGINSYLLPEIRSSSEIYGRFASGHLKGVPISGCLGDQQAALLGHLCLERGQAKSTYGTGCFLLCNVGNKKLNSKNGLLSTVAFKLGATAPAMYALEGSVAVAGSALNWLRDNLGILEDANSVEAIAEAVTETNDVYFVPAFSGMYAPYWEQNARGVIVGITENTKNNHLIRAALEAVCYQTRDIVQAMEKDCGFPLKELLVDGGMTKNNLLMQLQADLTGIPVVRPTNSEMTALGAAIAAGCAKSVNVWPLNRGPISQSKIFWPAITIEEREWRYSKWKEAVERSFDWDVHS</sequence>
<dbReference type="InterPro" id="IPR005999">
    <property type="entry name" value="Glycerol_kin"/>
</dbReference>
<dbReference type="InterPro" id="IPR018484">
    <property type="entry name" value="FGGY_N"/>
</dbReference>
<dbReference type="InterPro" id="IPR043129">
    <property type="entry name" value="ATPase_NBD"/>
</dbReference>
<dbReference type="CDD" id="cd07792">
    <property type="entry name" value="ASKHA_NBD_FGGY_GK1-3-like"/>
    <property type="match status" value="1"/>
</dbReference>
<dbReference type="InterPro" id="IPR018485">
    <property type="entry name" value="FGGY_C"/>
</dbReference>
<dbReference type="EC" id="2.7.1.30" evidence="3"/>
<dbReference type="Proteomes" id="UP001359485">
    <property type="component" value="Unassembled WGS sequence"/>
</dbReference>
<dbReference type="PIRSF" id="PIRSF000538">
    <property type="entry name" value="GlpK"/>
    <property type="match status" value="1"/>
</dbReference>
<dbReference type="InterPro" id="IPR042018">
    <property type="entry name" value="GK1-3_metazoan-type"/>
</dbReference>
<accession>A0ABR1B2M4</accession>
<keyword evidence="4 10" id="KW-0808">Transferase</keyword>
<keyword evidence="6 10" id="KW-0418">Kinase</keyword>
<dbReference type="PROSITE" id="PS00933">
    <property type="entry name" value="FGGY_KINASES_1"/>
    <property type="match status" value="1"/>
</dbReference>
<gene>
    <name evidence="13" type="ORF">RUM44_007485</name>
</gene>
<dbReference type="EMBL" id="JAWJWF010000005">
    <property type="protein sequence ID" value="KAK6632443.1"/>
    <property type="molecule type" value="Genomic_DNA"/>
</dbReference>
<comment type="pathway">
    <text evidence="1">Polyol metabolism; glycerol degradation via glycerol kinase pathway; sn-glycerol 3-phosphate from glycerol: step 1/1.</text>
</comment>
<evidence type="ECO:0000256" key="3">
    <source>
        <dbReference type="ARBA" id="ARBA00012099"/>
    </source>
</evidence>
<evidence type="ECO:0000256" key="7">
    <source>
        <dbReference type="ARBA" id="ARBA00022798"/>
    </source>
</evidence>
<dbReference type="InterPro" id="IPR018483">
    <property type="entry name" value="Carb_kinase_FGGY_CS"/>
</dbReference>
<evidence type="ECO:0000256" key="1">
    <source>
        <dbReference type="ARBA" id="ARBA00005190"/>
    </source>
</evidence>
<dbReference type="Gene3D" id="3.30.420.40">
    <property type="match status" value="2"/>
</dbReference>
<keyword evidence="14" id="KW-1185">Reference proteome</keyword>
<feature type="domain" description="Carbohydrate kinase FGGY C-terminal" evidence="12">
    <location>
        <begin position="275"/>
        <end position="465"/>
    </location>
</feature>
<evidence type="ECO:0000256" key="9">
    <source>
        <dbReference type="ARBA" id="ARBA00043149"/>
    </source>
</evidence>
<evidence type="ECO:0000256" key="10">
    <source>
        <dbReference type="RuleBase" id="RU003733"/>
    </source>
</evidence>
<dbReference type="Pfam" id="PF00370">
    <property type="entry name" value="FGGY_N"/>
    <property type="match status" value="1"/>
</dbReference>
<dbReference type="InterPro" id="IPR000577">
    <property type="entry name" value="Carb_kinase_FGGY"/>
</dbReference>
<evidence type="ECO:0000313" key="14">
    <source>
        <dbReference type="Proteomes" id="UP001359485"/>
    </source>
</evidence>
<dbReference type="PANTHER" id="PTHR10196">
    <property type="entry name" value="SUGAR KINASE"/>
    <property type="match status" value="1"/>
</dbReference>
<keyword evidence="7" id="KW-0319">Glycerol metabolism</keyword>
<comment type="similarity">
    <text evidence="2 10">Belongs to the FGGY kinase family.</text>
</comment>